<evidence type="ECO:0000313" key="4">
    <source>
        <dbReference type="Proteomes" id="UP000199647"/>
    </source>
</evidence>
<accession>A0A1H9IBI7</accession>
<proteinExistence type="predicted"/>
<feature type="domain" description="Serine aminopeptidase S33" evidence="2">
    <location>
        <begin position="50"/>
        <end position="141"/>
    </location>
</feature>
<dbReference type="RefSeq" id="WP_238858271.1">
    <property type="nucleotide sequence ID" value="NZ_FOFG01000007.1"/>
</dbReference>
<keyword evidence="3" id="KW-0031">Aminopeptidase</keyword>
<organism evidence="3 4">
    <name type="scientific">Faunimonas pinastri</name>
    <dbReference type="NCBI Taxonomy" id="1855383"/>
    <lineage>
        <taxon>Bacteria</taxon>
        <taxon>Pseudomonadati</taxon>
        <taxon>Pseudomonadota</taxon>
        <taxon>Alphaproteobacteria</taxon>
        <taxon>Hyphomicrobiales</taxon>
        <taxon>Afifellaceae</taxon>
        <taxon>Faunimonas</taxon>
    </lineage>
</organism>
<dbReference type="PANTHER" id="PTHR16138">
    <property type="entry name" value="MYCOPHENOLIC ACID ACYL-GLUCURONIDE ESTERASE, MITOCHONDRIAL"/>
    <property type="match status" value="1"/>
</dbReference>
<keyword evidence="1" id="KW-0378">Hydrolase</keyword>
<dbReference type="GO" id="GO:0004177">
    <property type="term" value="F:aminopeptidase activity"/>
    <property type="evidence" value="ECO:0007669"/>
    <property type="project" value="UniProtKB-KW"/>
</dbReference>
<keyword evidence="4" id="KW-1185">Reference proteome</keyword>
<reference evidence="3 4" key="1">
    <citation type="submission" date="2016-10" db="EMBL/GenBank/DDBJ databases">
        <authorList>
            <person name="de Groot N.N."/>
        </authorList>
    </citation>
    <scope>NUCLEOTIDE SEQUENCE [LARGE SCALE GENOMIC DNA]</scope>
    <source>
        <strain evidence="3 4">A52C2</strain>
    </source>
</reference>
<dbReference type="STRING" id="1855383.SAMN05216548_10748"/>
<dbReference type="Pfam" id="PF12146">
    <property type="entry name" value="Hydrolase_4"/>
    <property type="match status" value="1"/>
</dbReference>
<sequence>MKQITVGTGGETREIAILSRPGRNPGLFWLGGFRSEMTGTKAEALDKWAGKTGHAMARFDYSGHGQSGGRFADGTISRWLEDSLAAFDAATSGPQILIGSSMGGWLALLLAKRLREAGRREALAGMVLIAPAVDMTEDLMWAKFDEAARRDLTETGFYAEPSDYSDEPYILTRGLIEDGRKHLFGPHPIETGCPVHVIQGMRDTDVPWGHATALMERLAYDDAVLTLVRDGDHRLSRPQDLQRLIEAVEDLVHE</sequence>
<evidence type="ECO:0000256" key="1">
    <source>
        <dbReference type="ARBA" id="ARBA00022801"/>
    </source>
</evidence>
<name>A0A1H9IBI7_9HYPH</name>
<gene>
    <name evidence="3" type="ORF">SAMN05216548_10748</name>
</gene>
<dbReference type="SUPFAM" id="SSF53474">
    <property type="entry name" value="alpha/beta-Hydrolases"/>
    <property type="match status" value="1"/>
</dbReference>
<evidence type="ECO:0000313" key="3">
    <source>
        <dbReference type="EMBL" id="SEQ71943.1"/>
    </source>
</evidence>
<dbReference type="AlphaFoldDB" id="A0A1H9IBI7"/>
<dbReference type="InterPro" id="IPR022742">
    <property type="entry name" value="Hydrolase_4"/>
</dbReference>
<dbReference type="InterPro" id="IPR029058">
    <property type="entry name" value="AB_hydrolase_fold"/>
</dbReference>
<dbReference type="Gene3D" id="3.40.50.1820">
    <property type="entry name" value="alpha/beta hydrolase"/>
    <property type="match status" value="1"/>
</dbReference>
<keyword evidence="3" id="KW-0645">Protease</keyword>
<protein>
    <submittedName>
        <fullName evidence="3">Serine aminopeptidase, S33</fullName>
    </submittedName>
</protein>
<dbReference type="PANTHER" id="PTHR16138:SF7">
    <property type="entry name" value="PALMITOYL-PROTEIN THIOESTERASE ABHD10, MITOCHONDRIAL"/>
    <property type="match status" value="1"/>
</dbReference>
<dbReference type="Proteomes" id="UP000199647">
    <property type="component" value="Unassembled WGS sequence"/>
</dbReference>
<evidence type="ECO:0000259" key="2">
    <source>
        <dbReference type="Pfam" id="PF12146"/>
    </source>
</evidence>
<dbReference type="InterPro" id="IPR052382">
    <property type="entry name" value="ABHD10_acyl-thioesterase"/>
</dbReference>
<dbReference type="EMBL" id="FOFG01000007">
    <property type="protein sequence ID" value="SEQ71943.1"/>
    <property type="molecule type" value="Genomic_DNA"/>
</dbReference>